<accession>A0A2H0VGD8</accession>
<feature type="domain" description="GGDEF" evidence="2">
    <location>
        <begin position="64"/>
        <end position="192"/>
    </location>
</feature>
<dbReference type="SMART" id="SM00267">
    <property type="entry name" value="GGDEF"/>
    <property type="match status" value="1"/>
</dbReference>
<dbReference type="InterPro" id="IPR043128">
    <property type="entry name" value="Rev_trsase/Diguanyl_cyclase"/>
</dbReference>
<dbReference type="PANTHER" id="PTHR45138:SF9">
    <property type="entry name" value="DIGUANYLATE CYCLASE DGCM-RELATED"/>
    <property type="match status" value="1"/>
</dbReference>
<organism evidence="3 4">
    <name type="scientific">Candidatus Colwellbacteria bacterium CG10_big_fil_rev_8_21_14_0_10_42_22</name>
    <dbReference type="NCBI Taxonomy" id="1974540"/>
    <lineage>
        <taxon>Bacteria</taxon>
        <taxon>Candidatus Colwelliibacteriota</taxon>
    </lineage>
</organism>
<dbReference type="Gene3D" id="3.30.70.270">
    <property type="match status" value="1"/>
</dbReference>
<dbReference type="AlphaFoldDB" id="A0A2H0VGD8"/>
<evidence type="ECO:0000313" key="4">
    <source>
        <dbReference type="Proteomes" id="UP000231466"/>
    </source>
</evidence>
<protein>
    <recommendedName>
        <fullName evidence="2">GGDEF domain-containing protein</fullName>
    </recommendedName>
</protein>
<feature type="coiled-coil region" evidence="1">
    <location>
        <begin position="9"/>
        <end position="36"/>
    </location>
</feature>
<dbReference type="CDD" id="cd01949">
    <property type="entry name" value="GGDEF"/>
    <property type="match status" value="1"/>
</dbReference>
<dbReference type="PROSITE" id="PS50887">
    <property type="entry name" value="GGDEF"/>
    <property type="match status" value="1"/>
</dbReference>
<dbReference type="Pfam" id="PF00990">
    <property type="entry name" value="GGDEF"/>
    <property type="match status" value="1"/>
</dbReference>
<comment type="caution">
    <text evidence="3">The sequence shown here is derived from an EMBL/GenBank/DDBJ whole genome shotgun (WGS) entry which is preliminary data.</text>
</comment>
<name>A0A2H0VGD8_9BACT</name>
<dbReference type="SUPFAM" id="SSF55073">
    <property type="entry name" value="Nucleotide cyclase"/>
    <property type="match status" value="1"/>
</dbReference>
<evidence type="ECO:0000256" key="1">
    <source>
        <dbReference type="SAM" id="Coils"/>
    </source>
</evidence>
<dbReference type="InterPro" id="IPR029787">
    <property type="entry name" value="Nucleotide_cyclase"/>
</dbReference>
<gene>
    <name evidence="3" type="ORF">COT89_00320</name>
</gene>
<evidence type="ECO:0000313" key="3">
    <source>
        <dbReference type="EMBL" id="PIR98148.1"/>
    </source>
</evidence>
<sequence length="192" mass="21498">MSIESPKEIQQLRATVLELGQIAEELKKRLEEESRLARQDPETGLLNKRGLKEKLNRRGTETKEKTAVVFLDIDDFKGINDTYGHGVGDRVLRVLGKILKEVAREGDTLVELPEGLAARVGGDEMVLVLPGADEEGAMRVLERINQRVAEEEIETDEGPIKFAISGGVGRDFDVADRKMYEEKRGKKEGKER</sequence>
<reference evidence="4" key="1">
    <citation type="submission" date="2017-09" db="EMBL/GenBank/DDBJ databases">
        <title>Depth-based differentiation of microbial function through sediment-hosted aquifers and enrichment of novel symbionts in the deep terrestrial subsurface.</title>
        <authorList>
            <person name="Probst A.J."/>
            <person name="Ladd B."/>
            <person name="Jarett J.K."/>
            <person name="Geller-Mcgrath D.E."/>
            <person name="Sieber C.M.K."/>
            <person name="Emerson J.B."/>
            <person name="Anantharaman K."/>
            <person name="Thomas B.C."/>
            <person name="Malmstrom R."/>
            <person name="Stieglmeier M."/>
            <person name="Klingl A."/>
            <person name="Woyke T."/>
            <person name="Ryan C.M."/>
            <person name="Banfield J.F."/>
        </authorList>
    </citation>
    <scope>NUCLEOTIDE SEQUENCE [LARGE SCALE GENOMIC DNA]</scope>
</reference>
<dbReference type="EMBL" id="PFAH01000002">
    <property type="protein sequence ID" value="PIR98148.1"/>
    <property type="molecule type" value="Genomic_DNA"/>
</dbReference>
<dbReference type="InterPro" id="IPR050469">
    <property type="entry name" value="Diguanylate_Cyclase"/>
</dbReference>
<dbReference type="InterPro" id="IPR000160">
    <property type="entry name" value="GGDEF_dom"/>
</dbReference>
<dbReference type="PANTHER" id="PTHR45138">
    <property type="entry name" value="REGULATORY COMPONENTS OF SENSORY TRANSDUCTION SYSTEM"/>
    <property type="match status" value="1"/>
</dbReference>
<evidence type="ECO:0000259" key="2">
    <source>
        <dbReference type="PROSITE" id="PS50887"/>
    </source>
</evidence>
<dbReference type="Proteomes" id="UP000231466">
    <property type="component" value="Unassembled WGS sequence"/>
</dbReference>
<keyword evidence="1" id="KW-0175">Coiled coil</keyword>
<proteinExistence type="predicted"/>
<dbReference type="GO" id="GO:0052621">
    <property type="term" value="F:diguanylate cyclase activity"/>
    <property type="evidence" value="ECO:0007669"/>
    <property type="project" value="TreeGrafter"/>
</dbReference>
<dbReference type="NCBIfam" id="TIGR00254">
    <property type="entry name" value="GGDEF"/>
    <property type="match status" value="1"/>
</dbReference>